<organism evidence="5 6">
    <name type="scientific">Aestuariivirga litoralis</name>
    <dbReference type="NCBI Taxonomy" id="2650924"/>
    <lineage>
        <taxon>Bacteria</taxon>
        <taxon>Pseudomonadati</taxon>
        <taxon>Pseudomonadota</taxon>
        <taxon>Alphaproteobacteria</taxon>
        <taxon>Hyphomicrobiales</taxon>
        <taxon>Aestuariivirgaceae</taxon>
        <taxon>Aestuariivirga</taxon>
    </lineage>
</organism>
<keyword evidence="6" id="KW-1185">Reference proteome</keyword>
<dbReference type="InterPro" id="IPR001126">
    <property type="entry name" value="UmuC"/>
</dbReference>
<evidence type="ECO:0000313" key="5">
    <source>
        <dbReference type="EMBL" id="PZF78864.1"/>
    </source>
</evidence>
<protein>
    <submittedName>
        <fullName evidence="5">DNA polymerase Y family protein</fullName>
    </submittedName>
</protein>
<accession>A0A2W2BF56</accession>
<keyword evidence="2" id="KW-0227">DNA damage</keyword>
<evidence type="ECO:0000256" key="2">
    <source>
        <dbReference type="ARBA" id="ARBA00022763"/>
    </source>
</evidence>
<dbReference type="GO" id="GO:0006281">
    <property type="term" value="P:DNA repair"/>
    <property type="evidence" value="ECO:0007669"/>
    <property type="project" value="InterPro"/>
</dbReference>
<dbReference type="Proteomes" id="UP000248795">
    <property type="component" value="Unassembled WGS sequence"/>
</dbReference>
<dbReference type="InterPro" id="IPR043128">
    <property type="entry name" value="Rev_trsase/Diguanyl_cyclase"/>
</dbReference>
<dbReference type="SUPFAM" id="SSF56672">
    <property type="entry name" value="DNA/RNA polymerases"/>
    <property type="match status" value="1"/>
</dbReference>
<dbReference type="Gene3D" id="3.40.1170.60">
    <property type="match status" value="1"/>
</dbReference>
<feature type="region of interest" description="Disordered" evidence="3">
    <location>
        <begin position="1"/>
        <end position="76"/>
    </location>
</feature>
<dbReference type="Pfam" id="PF00817">
    <property type="entry name" value="IMS"/>
    <property type="match status" value="1"/>
</dbReference>
<evidence type="ECO:0000259" key="4">
    <source>
        <dbReference type="PROSITE" id="PS50173"/>
    </source>
</evidence>
<proteinExistence type="inferred from homology"/>
<reference evidence="6" key="1">
    <citation type="submission" date="2018-06" db="EMBL/GenBank/DDBJ databases">
        <title>Aestuariibacter litoralis strain KCTC 52945T.</title>
        <authorList>
            <person name="Li X."/>
            <person name="Salam N."/>
            <person name="Li J.-L."/>
            <person name="Chen Y.-M."/>
            <person name="Yang Z.-W."/>
            <person name="Zhang L.-Y."/>
            <person name="Han M.-X."/>
            <person name="Xiao M."/>
            <person name="Li W.-J."/>
        </authorList>
    </citation>
    <scope>NUCLEOTIDE SEQUENCE [LARGE SCALE GENOMIC DNA]</scope>
    <source>
        <strain evidence="6">KCTC 52945</strain>
    </source>
</reference>
<evidence type="ECO:0000256" key="1">
    <source>
        <dbReference type="ARBA" id="ARBA00010945"/>
    </source>
</evidence>
<comment type="caution">
    <text evidence="5">The sequence shown here is derived from an EMBL/GenBank/DDBJ whole genome shotgun (WGS) entry which is preliminary data.</text>
</comment>
<dbReference type="PROSITE" id="PS50173">
    <property type="entry name" value="UMUC"/>
    <property type="match status" value="1"/>
</dbReference>
<comment type="similarity">
    <text evidence="1">Belongs to the DNA polymerase type-Y family.</text>
</comment>
<dbReference type="EMBL" id="QKVK01000001">
    <property type="protein sequence ID" value="PZF78864.1"/>
    <property type="molecule type" value="Genomic_DNA"/>
</dbReference>
<evidence type="ECO:0000256" key="3">
    <source>
        <dbReference type="SAM" id="MobiDB-lite"/>
    </source>
</evidence>
<gene>
    <name evidence="5" type="ORF">DK847_03475</name>
</gene>
<feature type="compositionally biased region" description="Low complexity" evidence="3">
    <location>
        <begin position="65"/>
        <end position="76"/>
    </location>
</feature>
<dbReference type="Gene3D" id="3.30.70.270">
    <property type="match status" value="1"/>
</dbReference>
<evidence type="ECO:0000313" key="6">
    <source>
        <dbReference type="Proteomes" id="UP000248795"/>
    </source>
</evidence>
<sequence length="586" mass="65766">MRRRHTPTSPPRAAWRWRQGRESRRRSSPSRSRTVRQLPATRAGRRRPCPRSAPHMTRAHPVRRAGASNSPAQGAAAPAPGFWNGIMRSLVSLWFPDFPVERFIRSRIKMGRKPPAKGLPFALVETSKSGLRLIAVNATARSFGLMRGMRLADARAQLPELLTEPHEPEEDMNSLLGLCRWMERYSPWVAPDQPDGILLDVTGVPHLFGGEQRMMAEIRQRLAQYGFSVRIGQGATLGAAWALARYEAKDLQSLPVEALRIDGMAAKTLRRLGLKTVGALLAIPRASLARRFRGETIGENVLIRLDEMMGVRDEPLNPLNPPTSFMAHRALMEPVIHAEGLEIVLEGIVNQLCRDLEKAGKGALRLILKLFRVDGSRANLPAGFSVASHDPRHMLRVLKPKLETVDAGFGIDAMTLEARETAGAMVQQHGFLEDDSTLALEQLNDRVLNRHEQQFLALEDVESHIPERAEMPRPSARPLPPKATRPAPTARPLLIFEAPEPAKVVAAVPDGPPMRLTWRRVTRRVVKAQGPERVAPEWWRLTAGERPRDYYVIEDEQGRRYWLYREGLYGEPGEEQPKWYVHGLSA</sequence>
<dbReference type="InterPro" id="IPR050356">
    <property type="entry name" value="SulA_CellDiv_inhibitor"/>
</dbReference>
<dbReference type="AlphaFoldDB" id="A0A2W2BF56"/>
<feature type="domain" description="UmuC" evidence="4">
    <location>
        <begin position="95"/>
        <end position="245"/>
    </location>
</feature>
<dbReference type="PANTHER" id="PTHR35369:SF2">
    <property type="entry name" value="BLR3025 PROTEIN"/>
    <property type="match status" value="1"/>
</dbReference>
<dbReference type="CDD" id="cd03468">
    <property type="entry name" value="PolY_like"/>
    <property type="match status" value="1"/>
</dbReference>
<dbReference type="InterPro" id="IPR043502">
    <property type="entry name" value="DNA/RNA_pol_sf"/>
</dbReference>
<dbReference type="PANTHER" id="PTHR35369">
    <property type="entry name" value="BLR3025 PROTEIN-RELATED"/>
    <property type="match status" value="1"/>
</dbReference>
<name>A0A2W2BF56_9HYPH</name>